<accession>A0A0M3JHM9</accession>
<proteinExistence type="predicted"/>
<evidence type="ECO:0000256" key="1">
    <source>
        <dbReference type="SAM" id="MobiDB-lite"/>
    </source>
</evidence>
<dbReference type="WBParaSite" id="ASIM_0000714301-mRNA-1">
    <property type="protein sequence ID" value="ASIM_0000714301-mRNA-1"/>
    <property type="gene ID" value="ASIM_0000714301"/>
</dbReference>
<dbReference type="EMBL" id="UYRR01015829">
    <property type="protein sequence ID" value="VDK28094.1"/>
    <property type="molecule type" value="Genomic_DNA"/>
</dbReference>
<dbReference type="AlphaFoldDB" id="A0A0M3JHM9"/>
<feature type="compositionally biased region" description="Polar residues" evidence="1">
    <location>
        <begin position="67"/>
        <end position="82"/>
    </location>
</feature>
<keyword evidence="3" id="KW-1185">Reference proteome</keyword>
<evidence type="ECO:0000313" key="4">
    <source>
        <dbReference type="WBParaSite" id="ASIM_0000714301-mRNA-1"/>
    </source>
</evidence>
<feature type="region of interest" description="Disordered" evidence="1">
    <location>
        <begin position="67"/>
        <end position="96"/>
    </location>
</feature>
<evidence type="ECO:0000313" key="2">
    <source>
        <dbReference type="EMBL" id="VDK28094.1"/>
    </source>
</evidence>
<evidence type="ECO:0000313" key="3">
    <source>
        <dbReference type="Proteomes" id="UP000267096"/>
    </source>
</evidence>
<feature type="compositionally biased region" description="Basic residues" evidence="1">
    <location>
        <begin position="8"/>
        <end position="19"/>
    </location>
</feature>
<reference evidence="4" key="1">
    <citation type="submission" date="2017-02" db="UniProtKB">
        <authorList>
            <consortium name="WormBaseParasite"/>
        </authorList>
    </citation>
    <scope>IDENTIFICATION</scope>
</reference>
<feature type="region of interest" description="Disordered" evidence="1">
    <location>
        <begin position="1"/>
        <end position="21"/>
    </location>
</feature>
<dbReference type="Proteomes" id="UP000267096">
    <property type="component" value="Unassembled WGS sequence"/>
</dbReference>
<gene>
    <name evidence="2" type="ORF">ASIM_LOCUS6912</name>
</gene>
<reference evidence="2 3" key="2">
    <citation type="submission" date="2018-11" db="EMBL/GenBank/DDBJ databases">
        <authorList>
            <consortium name="Pathogen Informatics"/>
        </authorList>
    </citation>
    <scope>NUCLEOTIDE SEQUENCE [LARGE SCALE GENOMIC DNA]</scope>
</reference>
<protein>
    <submittedName>
        <fullName evidence="4">C2H2-type domain-containing protein</fullName>
    </submittedName>
</protein>
<organism evidence="4">
    <name type="scientific">Anisakis simplex</name>
    <name type="common">Herring worm</name>
    <dbReference type="NCBI Taxonomy" id="6269"/>
    <lineage>
        <taxon>Eukaryota</taxon>
        <taxon>Metazoa</taxon>
        <taxon>Ecdysozoa</taxon>
        <taxon>Nematoda</taxon>
        <taxon>Chromadorea</taxon>
        <taxon>Rhabditida</taxon>
        <taxon>Spirurina</taxon>
        <taxon>Ascaridomorpha</taxon>
        <taxon>Ascaridoidea</taxon>
        <taxon>Anisakidae</taxon>
        <taxon>Anisakis</taxon>
        <taxon>Anisakis simplex complex</taxon>
    </lineage>
</organism>
<sequence length="147" mass="16769">MDVCGRTFQRKVDRRRHRETRPNPTVINVRLFANLALSISFHGNFRIQSTITVREFATTASATVDSTISNFDSSPNTTNQPVHSERTIEEDLDGNNQEYNEYSPKKSGVVSFEASCYVTEKLYSLKRISEKGHSMEEFLAPCSKRSR</sequence>
<name>A0A0M3JHM9_ANISI</name>